<evidence type="ECO:0008006" key="7">
    <source>
        <dbReference type="Google" id="ProtNLM"/>
    </source>
</evidence>
<dbReference type="EMBL" id="JABMOJ010000112">
    <property type="protein sequence ID" value="NQV64338.1"/>
    <property type="molecule type" value="Genomic_DNA"/>
</dbReference>
<dbReference type="PANTHER" id="PTHR36985:SF1">
    <property type="entry name" value="TRANSLOCATION AND ASSEMBLY MODULE SUBUNIT TAMB"/>
    <property type="match status" value="1"/>
</dbReference>
<gene>
    <name evidence="5" type="ORF">HQ497_03135</name>
</gene>
<evidence type="ECO:0000313" key="5">
    <source>
        <dbReference type="EMBL" id="NQV64338.1"/>
    </source>
</evidence>
<dbReference type="GO" id="GO:0016020">
    <property type="term" value="C:membrane"/>
    <property type="evidence" value="ECO:0007669"/>
    <property type="project" value="UniProtKB-SubCell"/>
</dbReference>
<feature type="non-terminal residue" evidence="5">
    <location>
        <position position="344"/>
    </location>
</feature>
<organism evidence="5 6">
    <name type="scientific">SAR86 cluster bacterium</name>
    <dbReference type="NCBI Taxonomy" id="2030880"/>
    <lineage>
        <taxon>Bacteria</taxon>
        <taxon>Pseudomonadati</taxon>
        <taxon>Pseudomonadota</taxon>
        <taxon>Gammaproteobacteria</taxon>
        <taxon>SAR86 cluster</taxon>
    </lineage>
</organism>
<evidence type="ECO:0000256" key="1">
    <source>
        <dbReference type="ARBA" id="ARBA00004167"/>
    </source>
</evidence>
<evidence type="ECO:0000313" key="6">
    <source>
        <dbReference type="Proteomes" id="UP000754644"/>
    </source>
</evidence>
<proteinExistence type="predicted"/>
<name>A0A972VU83_9GAMM</name>
<evidence type="ECO:0000256" key="3">
    <source>
        <dbReference type="ARBA" id="ARBA00022989"/>
    </source>
</evidence>
<reference evidence="5" key="1">
    <citation type="submission" date="2020-05" db="EMBL/GenBank/DDBJ databases">
        <title>Sulfur intermediates as new biogeochemical hubs in an aquatic model microbial ecosystem.</title>
        <authorList>
            <person name="Vigneron A."/>
        </authorList>
    </citation>
    <scope>NUCLEOTIDE SEQUENCE</scope>
    <source>
        <strain evidence="5">Bin.250</strain>
    </source>
</reference>
<accession>A0A972VU83</accession>
<sequence length="344" mass="37278">MRGLLYGAVGLLLLLLGFSWLLLATESGSLWLVSMLNTENIKVQGVRGSLLDKLQVELFDVSTPNVDVSIRDLELKINLLPLLLYRFSVENLEIGALTVTHHPQDASAGGENFSGFPLSIDLPQISIRQISYQRHDQAYVIDRVKAAGALFGLDVNLTQLSFDYQDYKLAGELQLRLSDPWPFTSTYRLQTPYGEFAAGIKGSRQSISLRGVFQSLAVVANLNLDAVQDPLIVTISAPAIDLGPYIGASSALLDPSLRDLDVRIVTDFETYRLSGSGVLVASSLPALPVVATGQFSNGELALSNLEIAVGQGRAALSGRYRLESQAFQGALVLEQLPLPLLKPL</sequence>
<protein>
    <recommendedName>
        <fullName evidence="7">AsmA domain-containing protein</fullName>
    </recommendedName>
</protein>
<keyword evidence="3" id="KW-1133">Transmembrane helix</keyword>
<comment type="caution">
    <text evidence="5">The sequence shown here is derived from an EMBL/GenBank/DDBJ whole genome shotgun (WGS) entry which is preliminary data.</text>
</comment>
<keyword evidence="2" id="KW-0812">Transmembrane</keyword>
<dbReference type="AlphaFoldDB" id="A0A972VU83"/>
<evidence type="ECO:0000256" key="2">
    <source>
        <dbReference type="ARBA" id="ARBA00022692"/>
    </source>
</evidence>
<comment type="subcellular location">
    <subcellularLocation>
        <location evidence="1">Membrane</location>
        <topology evidence="1">Single-pass membrane protein</topology>
    </subcellularLocation>
</comment>
<dbReference type="Proteomes" id="UP000754644">
    <property type="component" value="Unassembled WGS sequence"/>
</dbReference>
<evidence type="ECO:0000256" key="4">
    <source>
        <dbReference type="ARBA" id="ARBA00023136"/>
    </source>
</evidence>
<keyword evidence="4" id="KW-0472">Membrane</keyword>
<dbReference type="PANTHER" id="PTHR36985">
    <property type="entry name" value="TRANSLOCATION AND ASSEMBLY MODULE SUBUNIT TAMB"/>
    <property type="match status" value="1"/>
</dbReference>